<gene>
    <name evidence="5" type="primary">nuoN</name>
    <name evidence="9" type="ORF">B0A73_14655</name>
    <name evidence="8" type="ORF">IW18_06545</name>
</gene>
<accession>A0A0D0F7A2</accession>
<dbReference type="AlphaFoldDB" id="A0A0D0F7A2"/>
<comment type="function">
    <text evidence="5">NDH-1 shuttles electrons from NADH, via FMN and iron-sulfur (Fe-S) centers, to quinones in the respiratory chain. The immediate electron acceptor for the enzyme in this species is believed to be a menaquinone. Couples the redox reaction to proton translocation (for every two electrons transferred, four hydrogen ions are translocated across the cytoplasmic membrane), and thus conserves the redox energy in a proton gradient.</text>
</comment>
<evidence type="ECO:0000256" key="4">
    <source>
        <dbReference type="ARBA" id="ARBA00023136"/>
    </source>
</evidence>
<dbReference type="GO" id="GO:0050136">
    <property type="term" value="F:NADH dehydrogenase (quinone) (non-electrogenic) activity"/>
    <property type="evidence" value="ECO:0007669"/>
    <property type="project" value="UniProtKB-UniRule"/>
</dbReference>
<comment type="similarity">
    <text evidence="5">Belongs to the complex I subunit 2 family.</text>
</comment>
<evidence type="ECO:0000313" key="11">
    <source>
        <dbReference type="Proteomes" id="UP000198302"/>
    </source>
</evidence>
<dbReference type="GO" id="GO:0008137">
    <property type="term" value="F:NADH dehydrogenase (ubiquinone) activity"/>
    <property type="evidence" value="ECO:0007669"/>
    <property type="project" value="InterPro"/>
</dbReference>
<dbReference type="EC" id="7.1.1.-" evidence="5"/>
<name>A0A0D0F7A2_9FLAO</name>
<protein>
    <recommendedName>
        <fullName evidence="5">NADH-quinone oxidoreductase subunit N</fullName>
        <ecNumber evidence="5">7.1.1.-</ecNumber>
    </recommendedName>
    <alternativeName>
        <fullName evidence="5">NADH dehydrogenase I subunit N</fullName>
    </alternativeName>
    <alternativeName>
        <fullName evidence="5">NDH-1 subunit N</fullName>
    </alternativeName>
</protein>
<keyword evidence="5" id="KW-1278">Translocase</keyword>
<keyword evidence="2 5" id="KW-0812">Transmembrane</keyword>
<feature type="transmembrane region" description="Helical" evidence="5">
    <location>
        <begin position="435"/>
        <end position="458"/>
    </location>
</feature>
<comment type="subunit">
    <text evidence="5">NDH-1 is composed of 14 different subunits. Subunits NuoA, H, J, K, L, M, N constitute the membrane sector of the complex.</text>
</comment>
<dbReference type="InterPro" id="IPR010096">
    <property type="entry name" value="NADH-Q_OxRdtase_suN/2"/>
</dbReference>
<feature type="transmembrane region" description="Helical" evidence="5">
    <location>
        <begin position="25"/>
        <end position="43"/>
    </location>
</feature>
<feature type="transmembrane region" description="Helical" evidence="5">
    <location>
        <begin position="267"/>
        <end position="285"/>
    </location>
</feature>
<evidence type="ECO:0000313" key="9">
    <source>
        <dbReference type="EMBL" id="OXA86096.1"/>
    </source>
</evidence>
<dbReference type="Proteomes" id="UP000032061">
    <property type="component" value="Unassembled WGS sequence"/>
</dbReference>
<reference evidence="9 11" key="2">
    <citation type="submission" date="2016-11" db="EMBL/GenBank/DDBJ databases">
        <title>Whole genomes of Flavobacteriaceae.</title>
        <authorList>
            <person name="Stine C."/>
            <person name="Li C."/>
            <person name="Tadesse D."/>
        </authorList>
    </citation>
    <scope>NUCLEOTIDE SEQUENCE [LARGE SCALE GENOMIC DNA]</scope>
    <source>
        <strain evidence="9 11">ATCC 51468</strain>
    </source>
</reference>
<comment type="caution">
    <text evidence="8">The sequence shown here is derived from an EMBL/GenBank/DDBJ whole genome shotgun (WGS) entry which is preliminary data.</text>
</comment>
<dbReference type="Pfam" id="PF00361">
    <property type="entry name" value="Proton_antipo_M"/>
    <property type="match status" value="1"/>
</dbReference>
<dbReference type="PANTHER" id="PTHR22773">
    <property type="entry name" value="NADH DEHYDROGENASE"/>
    <property type="match status" value="1"/>
</dbReference>
<dbReference type="GO" id="GO:0012505">
    <property type="term" value="C:endomembrane system"/>
    <property type="evidence" value="ECO:0007669"/>
    <property type="project" value="UniProtKB-SubCell"/>
</dbReference>
<dbReference type="EMBL" id="MUGX01000018">
    <property type="protein sequence ID" value="OXA86096.1"/>
    <property type="molecule type" value="Genomic_DNA"/>
</dbReference>
<dbReference type="GO" id="GO:0005886">
    <property type="term" value="C:plasma membrane"/>
    <property type="evidence" value="ECO:0007669"/>
    <property type="project" value="UniProtKB-SubCell"/>
</dbReference>
<dbReference type="EMBL" id="JPRK01000005">
    <property type="protein sequence ID" value="KIO53987.1"/>
    <property type="molecule type" value="Genomic_DNA"/>
</dbReference>
<feature type="transmembrane region" description="Helical" evidence="5">
    <location>
        <begin position="225"/>
        <end position="247"/>
    </location>
</feature>
<feature type="transmembrane region" description="Helical" evidence="5">
    <location>
        <begin position="146"/>
        <end position="169"/>
    </location>
</feature>
<feature type="transmembrane region" description="Helical" evidence="5">
    <location>
        <begin position="360"/>
        <end position="382"/>
    </location>
</feature>
<proteinExistence type="inferred from homology"/>
<evidence type="ECO:0000313" key="8">
    <source>
        <dbReference type="EMBL" id="KIO53987.1"/>
    </source>
</evidence>
<feature type="transmembrane region" description="Helical" evidence="5">
    <location>
        <begin position="189"/>
        <end position="213"/>
    </location>
</feature>
<evidence type="ECO:0000313" key="10">
    <source>
        <dbReference type="Proteomes" id="UP000032061"/>
    </source>
</evidence>
<keyword evidence="5" id="KW-1003">Cell membrane</keyword>
<keyword evidence="3 5" id="KW-1133">Transmembrane helix</keyword>
<feature type="domain" description="NADH:quinone oxidoreductase/Mrp antiporter transmembrane" evidence="7">
    <location>
        <begin position="113"/>
        <end position="410"/>
    </location>
</feature>
<dbReference type="NCBIfam" id="TIGR01770">
    <property type="entry name" value="NDH_I_N"/>
    <property type="match status" value="1"/>
</dbReference>
<keyword evidence="4 5" id="KW-0472">Membrane</keyword>
<dbReference type="HAMAP" id="MF_00445">
    <property type="entry name" value="NDH1_NuoN_1"/>
    <property type="match status" value="1"/>
</dbReference>
<evidence type="ECO:0000256" key="3">
    <source>
        <dbReference type="ARBA" id="ARBA00022989"/>
    </source>
</evidence>
<comment type="subcellular location">
    <subcellularLocation>
        <location evidence="5">Cell membrane</location>
        <topology evidence="5">Multi-pass membrane protein</topology>
    </subcellularLocation>
    <subcellularLocation>
        <location evidence="1">Endomembrane system</location>
        <topology evidence="1">Multi-pass membrane protein</topology>
    </subcellularLocation>
    <subcellularLocation>
        <location evidence="6">Membrane</location>
        <topology evidence="6">Multi-pass membrane protein</topology>
    </subcellularLocation>
</comment>
<dbReference type="Proteomes" id="UP000198302">
    <property type="component" value="Unassembled WGS sequence"/>
</dbReference>
<feature type="transmembrane region" description="Helical" evidence="5">
    <location>
        <begin position="292"/>
        <end position="312"/>
    </location>
</feature>
<feature type="transmembrane region" description="Helical" evidence="5">
    <location>
        <begin position="63"/>
        <end position="84"/>
    </location>
</feature>
<feature type="transmembrane region" description="Helical" evidence="5">
    <location>
        <begin position="394"/>
        <end position="415"/>
    </location>
</feature>
<feature type="transmembrane region" description="Helical" evidence="5">
    <location>
        <begin position="318"/>
        <end position="339"/>
    </location>
</feature>
<keyword evidence="5" id="KW-0874">Quinone</keyword>
<evidence type="ECO:0000256" key="2">
    <source>
        <dbReference type="ARBA" id="ARBA00022692"/>
    </source>
</evidence>
<evidence type="ECO:0000256" key="5">
    <source>
        <dbReference type="HAMAP-Rule" id="MF_00445"/>
    </source>
</evidence>
<dbReference type="GO" id="GO:0042773">
    <property type="term" value="P:ATP synthesis coupled electron transport"/>
    <property type="evidence" value="ECO:0007669"/>
    <property type="project" value="InterPro"/>
</dbReference>
<sequence length="463" mass="50216">MNTLIAITGLGIFCLLFEILNLRKAIVPITIIGLLGVLALNFYEFGSTASYYNNMITVSKFSTTFSSLFIVLTIFLVALSHNFYENHPTKISDFVALKVFLLAGGVAMVSFGNLAMFFLGIEILSIALYVLAASDRLNLKSNEAGMKYFLMGSFASGIILFGICLIYGAMGTFDVAEIHEISLSAELPIWFPIGMILMIIGMLFKVAAVPFHFWAPDVYEGSPALTTALMSTLAKVVAIATLYKLVYALNLVPSLDNQDLLGTFENIVVIISIASMTVGNIMALRQVNVKRMLAFSGISHAGFMLMTLLTVATSSGVLLYYSTAYALAGIAAFSVILYVCKNQDNEDITNFHGLGKTNPLLAAILTGSLLSMAGIPIFSGFFAKLFLFNQTIQAGYIALVIVAVINSIISVGYYFKLILAMYSKEPNQERTGKPFLIYAVAIVSISLNIILGLFPSLVLDLLN</sequence>
<evidence type="ECO:0000256" key="1">
    <source>
        <dbReference type="ARBA" id="ARBA00004127"/>
    </source>
</evidence>
<dbReference type="RefSeq" id="WP_041516768.1">
    <property type="nucleotide sequence ID" value="NZ_JPRK01000005.1"/>
</dbReference>
<dbReference type="OrthoDB" id="9811718at2"/>
<reference evidence="8 10" key="1">
    <citation type="submission" date="2015-01" db="EMBL/GenBank/DDBJ databases">
        <title>Genome of Flavobacterium hibernum DSM 12611.</title>
        <authorList>
            <person name="Stropko S.J."/>
            <person name="Pipes S.E."/>
            <person name="Newman J.D."/>
        </authorList>
    </citation>
    <scope>NUCLEOTIDE SEQUENCE [LARGE SCALE GENOMIC DNA]</scope>
    <source>
        <strain evidence="8 10">DSM 12611</strain>
    </source>
</reference>
<evidence type="ECO:0000256" key="6">
    <source>
        <dbReference type="RuleBase" id="RU000320"/>
    </source>
</evidence>
<dbReference type="InterPro" id="IPR001750">
    <property type="entry name" value="ND/Mrp_TM"/>
</dbReference>
<organism evidence="8 10">
    <name type="scientific">Flavobacterium hibernum</name>
    <dbReference type="NCBI Taxonomy" id="37752"/>
    <lineage>
        <taxon>Bacteria</taxon>
        <taxon>Pseudomonadati</taxon>
        <taxon>Bacteroidota</taxon>
        <taxon>Flavobacteriia</taxon>
        <taxon>Flavobacteriales</taxon>
        <taxon>Flavobacteriaceae</taxon>
        <taxon>Flavobacterium</taxon>
    </lineage>
</organism>
<keyword evidence="5" id="KW-0813">Transport</keyword>
<evidence type="ECO:0000259" key="7">
    <source>
        <dbReference type="Pfam" id="PF00361"/>
    </source>
</evidence>
<dbReference type="GO" id="GO:0048038">
    <property type="term" value="F:quinone binding"/>
    <property type="evidence" value="ECO:0007669"/>
    <property type="project" value="UniProtKB-KW"/>
</dbReference>
<comment type="catalytic activity">
    <reaction evidence="5">
        <text>a quinone + NADH + 5 H(+)(in) = a quinol + NAD(+) + 4 H(+)(out)</text>
        <dbReference type="Rhea" id="RHEA:57888"/>
        <dbReference type="ChEBI" id="CHEBI:15378"/>
        <dbReference type="ChEBI" id="CHEBI:24646"/>
        <dbReference type="ChEBI" id="CHEBI:57540"/>
        <dbReference type="ChEBI" id="CHEBI:57945"/>
        <dbReference type="ChEBI" id="CHEBI:132124"/>
    </reaction>
</comment>
<keyword evidence="5" id="KW-0520">NAD</keyword>
<keyword evidence="11" id="KW-1185">Reference proteome</keyword>
<dbReference type="STRING" id="37752.IW18_06545"/>